<evidence type="ECO:0000256" key="1">
    <source>
        <dbReference type="SAM" id="SignalP"/>
    </source>
</evidence>
<dbReference type="PANTHER" id="PTHR12993">
    <property type="entry name" value="N-ACETYLGLUCOSAMINYL-PHOSPHATIDYLINOSITOL DE-N-ACETYLASE-RELATED"/>
    <property type="match status" value="1"/>
</dbReference>
<dbReference type="InterPro" id="IPR029062">
    <property type="entry name" value="Class_I_gatase-like"/>
</dbReference>
<dbReference type="AlphaFoldDB" id="A0A934VU07"/>
<keyword evidence="1" id="KW-0732">Signal</keyword>
<gene>
    <name evidence="2" type="ORF">JIN87_25515</name>
</gene>
<evidence type="ECO:0000313" key="2">
    <source>
        <dbReference type="EMBL" id="MBK1880268.1"/>
    </source>
</evidence>
<dbReference type="InterPro" id="IPR024078">
    <property type="entry name" value="LmbE-like_dom_sf"/>
</dbReference>
<proteinExistence type="predicted"/>
<dbReference type="SUPFAM" id="SSF102588">
    <property type="entry name" value="LmbE-like"/>
    <property type="match status" value="1"/>
</dbReference>
<dbReference type="RefSeq" id="WP_200359047.1">
    <property type="nucleotide sequence ID" value="NZ_JAENIL010000078.1"/>
</dbReference>
<feature type="signal peptide" evidence="1">
    <location>
        <begin position="1"/>
        <end position="20"/>
    </location>
</feature>
<reference evidence="2" key="1">
    <citation type="submission" date="2021-01" db="EMBL/GenBank/DDBJ databases">
        <title>Modified the classification status of verrucomicrobia.</title>
        <authorList>
            <person name="Feng X."/>
        </authorList>
    </citation>
    <scope>NUCLEOTIDE SEQUENCE</scope>
    <source>
        <strain evidence="2">KCTC 13126</strain>
    </source>
</reference>
<sequence length="842" mass="92675">MRIRSSLKAALSSVACVSVASLMFGKPVSAPEPQTGSEILWSIQKLDTLGRALYVAAHPDDENTSLISYLSLGRKYDTAYLSLTRGDGGQNLIGPELREKLGVIRTQELLEARKIDGGKQFFSRAKDFGYSKHPDETFRIWNREEVLSDTVWVIRQFQPDVIITRFNLQPGYTHGHHTASAILAVEAFEAAADPTRFPEQLQYVDTWQAERVVWNASSWFFRRGGNQFDADDYVSVDVGGFNPLLGKSYNEIASRSRSQHLSQGFGARIDRGSRTEYFQDVAGSPMGEDIFSGVDTRWSRVEGSNTVARKVSEIISGFEVTDPAASVPALLELRDELSGLELNEWASRKRAEVDAIILAAIGLDMRALTGSPYVANGEDVSLVLEAVNRSDLDVKVSSIAFPFAGVESSESFDLDFNQRFEKRFSGVIPADAPPPQPYWLRSEGSLGMFEVEDQMLIGNPENETSFYASVGLSVGGGQIDVKLPLEYREVDPAKGESIKPVLNLPSAAVVFETPVSLFPNSQSRIVEVKVSALLDDVAGELSLELPVGWTANPMVQKVDTIGKGGTRVFSFEVSPSERSEETELLAVLKSGGSMLAQSVDQIEYEHIREQMVFAQASTRAVSLKVARAGSRVGYLPGAGDSVADSIREIGYEVVELSVDSFDPESLVGLDTVVIGIRAYNTVEAIDSILPHLFKFAELGGTVIAQYNTSHRLKTDTVAPYRLSLSRDRVTDEFAEITVLDPEHPVMNTPNAIGRRDFDGWTQERGLYFPNSWDDAFQPIWSMSDPNEPKRKGSLLVAEHGEGYFVYTGISWFRQLPAGVPGAYRIFANLLSLGHENLDTAKL</sequence>
<dbReference type="Proteomes" id="UP000617628">
    <property type="component" value="Unassembled WGS sequence"/>
</dbReference>
<dbReference type="InterPro" id="IPR003737">
    <property type="entry name" value="GlcNAc_PI_deacetylase-related"/>
</dbReference>
<dbReference type="GO" id="GO:0016811">
    <property type="term" value="F:hydrolase activity, acting on carbon-nitrogen (but not peptide) bonds, in linear amides"/>
    <property type="evidence" value="ECO:0007669"/>
    <property type="project" value="TreeGrafter"/>
</dbReference>
<accession>A0A934VU07</accession>
<dbReference type="SUPFAM" id="SSF52317">
    <property type="entry name" value="Class I glutamine amidotransferase-like"/>
    <property type="match status" value="1"/>
</dbReference>
<feature type="chain" id="PRO_5037896360" evidence="1">
    <location>
        <begin position="21"/>
        <end position="842"/>
    </location>
</feature>
<dbReference type="EMBL" id="JAENIL010000078">
    <property type="protein sequence ID" value="MBK1880268.1"/>
    <property type="molecule type" value="Genomic_DNA"/>
</dbReference>
<dbReference type="Pfam" id="PF02585">
    <property type="entry name" value="PIG-L"/>
    <property type="match status" value="1"/>
</dbReference>
<name>A0A934VU07_9BACT</name>
<protein>
    <submittedName>
        <fullName evidence="2">PIG-L family deacetylase</fullName>
    </submittedName>
</protein>
<organism evidence="2 3">
    <name type="scientific">Pelagicoccus mobilis</name>
    <dbReference type="NCBI Taxonomy" id="415221"/>
    <lineage>
        <taxon>Bacteria</taxon>
        <taxon>Pseudomonadati</taxon>
        <taxon>Verrucomicrobiota</taxon>
        <taxon>Opitutia</taxon>
        <taxon>Puniceicoccales</taxon>
        <taxon>Pelagicoccaceae</taxon>
        <taxon>Pelagicoccus</taxon>
    </lineage>
</organism>
<evidence type="ECO:0000313" key="3">
    <source>
        <dbReference type="Proteomes" id="UP000617628"/>
    </source>
</evidence>
<dbReference type="PANTHER" id="PTHR12993:SF11">
    <property type="entry name" value="N-ACETYLGLUCOSAMINYL-PHOSPHATIDYLINOSITOL DE-N-ACETYLASE"/>
    <property type="match status" value="1"/>
</dbReference>
<dbReference type="Gene3D" id="3.40.50.10320">
    <property type="entry name" value="LmbE-like"/>
    <property type="match status" value="1"/>
</dbReference>
<comment type="caution">
    <text evidence="2">The sequence shown here is derived from an EMBL/GenBank/DDBJ whole genome shotgun (WGS) entry which is preliminary data.</text>
</comment>
<keyword evidence="3" id="KW-1185">Reference proteome</keyword>